<dbReference type="Pfam" id="PF17791">
    <property type="entry name" value="MG3"/>
    <property type="match status" value="1"/>
</dbReference>
<name>A0A803JRC5_XENTR</name>
<dbReference type="Pfam" id="PF01759">
    <property type="entry name" value="NTR"/>
    <property type="match status" value="1"/>
</dbReference>
<dbReference type="InterPro" id="IPR011626">
    <property type="entry name" value="Alpha-macroglobulin_TED"/>
</dbReference>
<dbReference type="Pfam" id="PF17790">
    <property type="entry name" value="MG1"/>
    <property type="match status" value="1"/>
</dbReference>
<dbReference type="Pfam" id="PF17789">
    <property type="entry name" value="MG4"/>
    <property type="match status" value="1"/>
</dbReference>
<evidence type="ECO:0000256" key="3">
    <source>
        <dbReference type="ARBA" id="ARBA00023157"/>
    </source>
</evidence>
<gene>
    <name evidence="6" type="primary">c5</name>
</gene>
<dbReference type="Gene3D" id="1.50.10.20">
    <property type="match status" value="2"/>
</dbReference>
<proteinExistence type="predicted"/>
<dbReference type="Gene3D" id="2.60.40.10">
    <property type="entry name" value="Immunoglobulins"/>
    <property type="match status" value="1"/>
</dbReference>
<dbReference type="Gene3D" id="2.60.40.1930">
    <property type="match status" value="3"/>
</dbReference>
<dbReference type="GeneTree" id="ENSGT00940000155670"/>
<dbReference type="Ensembl" id="ENSXETT00000114564">
    <property type="protein sequence ID" value="ENSXETP00000110542"/>
    <property type="gene ID" value="ENSXETG00000019600"/>
</dbReference>
<dbReference type="InterPro" id="IPR041555">
    <property type="entry name" value="MG3"/>
</dbReference>
<dbReference type="Gene3D" id="6.20.50.160">
    <property type="match status" value="1"/>
</dbReference>
<dbReference type="SUPFAM" id="SSF49410">
    <property type="entry name" value="Alpha-macroglobulin receptor domain"/>
    <property type="match status" value="1"/>
</dbReference>
<dbReference type="InterPro" id="IPR013783">
    <property type="entry name" value="Ig-like_fold"/>
</dbReference>
<evidence type="ECO:0000256" key="2">
    <source>
        <dbReference type="ARBA" id="ARBA00022525"/>
    </source>
</evidence>
<dbReference type="SUPFAM" id="SSF48239">
    <property type="entry name" value="Terpenoid cyclases/Protein prenyltransferases"/>
    <property type="match status" value="1"/>
</dbReference>
<dbReference type="Gene3D" id="2.60.40.1940">
    <property type="match status" value="1"/>
</dbReference>
<dbReference type="InterPro" id="IPR008930">
    <property type="entry name" value="Terpenoid_cyclase/PrenylTrfase"/>
</dbReference>
<dbReference type="InterPro" id="IPR048843">
    <property type="entry name" value="C5_CUB"/>
</dbReference>
<dbReference type="Pfam" id="PF21309">
    <property type="entry name" value="C5_CUB"/>
    <property type="match status" value="1"/>
</dbReference>
<dbReference type="AlphaFoldDB" id="A0A803JRC5"/>
<dbReference type="SMART" id="SM00643">
    <property type="entry name" value="C345C"/>
    <property type="match status" value="1"/>
</dbReference>
<dbReference type="InterPro" id="IPR041425">
    <property type="entry name" value="C3/4/5_MG1"/>
</dbReference>
<dbReference type="Pfam" id="PF07677">
    <property type="entry name" value="A2M_recep"/>
    <property type="match status" value="1"/>
</dbReference>
<keyword evidence="3" id="KW-1015">Disulfide bond</keyword>
<feature type="signal peptide" evidence="4">
    <location>
        <begin position="1"/>
        <end position="22"/>
    </location>
</feature>
<dbReference type="InterPro" id="IPR018933">
    <property type="entry name" value="Netrin_module_non-TIMP"/>
</dbReference>
<dbReference type="PANTHER" id="PTHR11412">
    <property type="entry name" value="MACROGLOBULIN / COMPLEMENT"/>
    <property type="match status" value="1"/>
</dbReference>
<feature type="chain" id="PRO_5031475922" evidence="4">
    <location>
        <begin position="23"/>
        <end position="1276"/>
    </location>
</feature>
<dbReference type="Bgee" id="ENSXETG00000019600">
    <property type="expression patterns" value="Expressed in liver and 12 other cell types or tissues"/>
</dbReference>
<evidence type="ECO:0000259" key="5">
    <source>
        <dbReference type="PROSITE" id="PS50189"/>
    </source>
</evidence>
<dbReference type="Pfam" id="PF07703">
    <property type="entry name" value="A2M_BRD"/>
    <property type="match status" value="1"/>
</dbReference>
<accession>A0A803JRC5</accession>
<protein>
    <submittedName>
        <fullName evidence="6">Complement C5</fullName>
    </submittedName>
</protein>
<dbReference type="InterPro" id="IPR002890">
    <property type="entry name" value="MG2"/>
</dbReference>
<dbReference type="InterPro" id="IPR036595">
    <property type="entry name" value="A-macroglobulin_rcpt-bd_sf"/>
</dbReference>
<keyword evidence="2" id="KW-0964">Secreted</keyword>
<dbReference type="GO" id="GO:0005615">
    <property type="term" value="C:extracellular space"/>
    <property type="evidence" value="ECO:0007669"/>
    <property type="project" value="InterPro"/>
</dbReference>
<dbReference type="SUPFAM" id="SSF50242">
    <property type="entry name" value="TIMP-like"/>
    <property type="match status" value="1"/>
</dbReference>
<dbReference type="PANTHER" id="PTHR11412:SF83">
    <property type="entry name" value="COMPLEMENT C5"/>
    <property type="match status" value="1"/>
</dbReference>
<dbReference type="InterPro" id="IPR001134">
    <property type="entry name" value="Netrin_domain"/>
</dbReference>
<comment type="subcellular location">
    <subcellularLocation>
        <location evidence="1">Secreted</location>
    </subcellularLocation>
</comment>
<feature type="domain" description="NTR" evidence="5">
    <location>
        <begin position="1139"/>
        <end position="1276"/>
    </location>
</feature>
<dbReference type="InterPro" id="IPR050473">
    <property type="entry name" value="A2M/Complement_sys"/>
</dbReference>
<sequence length="1276" mass="143650">AKRKRKFLGVVFLAWGQYLVTGPREWRIGALETVVVQAFGQEGDLAIRINALSYPDKKTTYATQHLVLNDQNNYQGLVKLMIQPKDFPTYSSSDPMQFIYLQAQSNAFNKEEQVPVSYRNGFLFIQTDKPFYTPDQSVKIRVYSMDEELKPGRRKVVLTFKDPEEVKVDSIEEDDLTGIISFPAFKIPANPKFGMWTIEAAYGKDFTTSGTAKFEVKEYVLPKFFVSIEPEKNFICYDKFTEFTITVRASYYFKKLVDNAKVYIRYGLIQDGERTMLPKSIDLQSMFNGESIFQFNSQKAVEELGYSSLEEISGSYLYITVSVEESTGRTEESENVDVKFVLSPYTFKLVGTPLYVKPTLPYYIKVQLRDTMDKPVGNIPLVLSGDMVKEDGTSEPLTGGRLRMSSDKRDGTGVFVLNIPSDISSLDFKVSITTDDGSLPEDNQATVNHVAVSYQSLTKSYLYINWAREKEVLHVGSFLTIHLVPNSPYIAKLRHYSYLLISKGKILNFGTVQRVEGSDSQSLTLPITSDMVPSVRLLVYYIVTGDATAELVADSIWLDVVESCVNHQTVELSTRETTLKPGQKFNLKVSGPSKSLVALSAVDTAIYDVGKRFQRPLETLEGESDCGIGLHFVHKRPRRVFRKKSKIEEGRGHLTAPLAFPVPRGTNSPPSPINSDCLWHLTAPLAFPVPRGTNSPPPASAETELMRVVPIFYVYHYLETSKRWDLLGTNILAAQIEMQRKMREGNPLVGVNSILSFRGSDYSYSIWKEGKPSAWLTAFALKIFGEIEKYVYVNKMSVCNSISWLIDQCQLRDGSFIDRSGYQPGKLQVCLAPHTPPNIRLTVCRVGDLPIVRYWKDSLKKVNPTAPGAESARMVETTAYALLMYLKLAQKDYYNPVVRWLKEQQRYGGGFYSTQDTAIALEALTEVSIVDKKLTLNMAVQVSYKKSGDFKNYRLTETSSFTRPEEVPLPEDLIVSTPTANGIATVHVRPASYSSPDWHNCVCSTAPLAACPEPLPKPLVCSTLTPFPPSPSGSHWYVPLLPLSTLSLRKPLLAQRVDQFVTAYDIEDGKVKLHFDGIPSDEYICVTLLAWEQFKVSMLSPGVFRVYEFHAPGKLLYVPSQDLVNVCTGNQCKCIQATCPTAQQKMDTSITADARKEAACKADITFVVVITSVEDGDFVKYTASILDIYKKGEAKKEVKFIKKKTCTDIEITQGEQYLIMGKEGIQIRFGFDFQYEYALDADTWVEWWPPACRTRDCEEFTDTLSEFSESMLFDHC</sequence>
<dbReference type="SMART" id="SM01361">
    <property type="entry name" value="A2M_recep"/>
    <property type="match status" value="1"/>
</dbReference>
<keyword evidence="4" id="KW-0732">Signal</keyword>
<dbReference type="Pfam" id="PF01835">
    <property type="entry name" value="MG2"/>
    <property type="match status" value="1"/>
</dbReference>
<dbReference type="Pfam" id="PF07678">
    <property type="entry name" value="TED_complement"/>
    <property type="match status" value="2"/>
</dbReference>
<dbReference type="Gene3D" id="2.40.50.120">
    <property type="match status" value="1"/>
</dbReference>
<reference evidence="6" key="1">
    <citation type="journal article" date="2010" name="Science">
        <title>The genome of the Western clawed frog Xenopus tropicalis.</title>
        <authorList>
            <person name="Hellsten U."/>
            <person name="Harland R.M."/>
            <person name="Gilchrist M.J."/>
            <person name="Hendrix D."/>
            <person name="Jurka J."/>
            <person name="Kapitonov V."/>
            <person name="Ovcharenko I."/>
            <person name="Putnam N.H."/>
            <person name="Shu S."/>
            <person name="Taher L."/>
            <person name="Blitz I.L."/>
            <person name="Blumberg B."/>
            <person name="Dichmann D.S."/>
            <person name="Dubchak I."/>
            <person name="Amaya E."/>
            <person name="Detter J.C."/>
            <person name="Fletcher R."/>
            <person name="Gerhard D.S."/>
            <person name="Goodstein D."/>
            <person name="Graves T."/>
            <person name="Grigoriev I.V."/>
            <person name="Grimwood J."/>
            <person name="Kawashima T."/>
            <person name="Lindquist E."/>
            <person name="Lucas S.M."/>
            <person name="Mead P.E."/>
            <person name="Mitros T."/>
            <person name="Ogino H."/>
            <person name="Ohta Y."/>
            <person name="Poliakov A.V."/>
            <person name="Pollet N."/>
            <person name="Robert J."/>
            <person name="Salamov A."/>
            <person name="Sater A.K."/>
            <person name="Schmutz J."/>
            <person name="Terry A."/>
            <person name="Vize P.D."/>
            <person name="Warren W.C."/>
            <person name="Wells D."/>
            <person name="Wills A."/>
            <person name="Wilson R.K."/>
            <person name="Zimmerman L.B."/>
            <person name="Zorn A.M."/>
            <person name="Grainger R."/>
            <person name="Grammer T."/>
            <person name="Khokha M.K."/>
            <person name="Richardson P.M."/>
            <person name="Rokhsar D.S."/>
        </authorList>
    </citation>
    <scope>NUCLEOTIDE SEQUENCE [LARGE SCALE GENOMIC DNA]</scope>
    <source>
        <strain evidence="6">Nigerian</strain>
    </source>
</reference>
<reference evidence="6" key="2">
    <citation type="submission" date="2021-03" db="UniProtKB">
        <authorList>
            <consortium name="Ensembl"/>
        </authorList>
    </citation>
    <scope>IDENTIFICATION</scope>
</reference>
<evidence type="ECO:0000313" key="6">
    <source>
        <dbReference type="Ensembl" id="ENSXETP00000110542"/>
    </source>
</evidence>
<dbReference type="GO" id="GO:0004866">
    <property type="term" value="F:endopeptidase inhibitor activity"/>
    <property type="evidence" value="ECO:0007669"/>
    <property type="project" value="InterPro"/>
</dbReference>
<dbReference type="Gene3D" id="2.60.120.1540">
    <property type="match status" value="1"/>
</dbReference>
<dbReference type="Gene3D" id="2.60.40.690">
    <property type="entry name" value="Alpha-macroglobulin, receptor-binding domain"/>
    <property type="match status" value="1"/>
</dbReference>
<dbReference type="SMART" id="SM01359">
    <property type="entry name" value="A2M_N_2"/>
    <property type="match status" value="1"/>
</dbReference>
<dbReference type="InterPro" id="IPR009048">
    <property type="entry name" value="A-macroglobulin_rcpt-bd"/>
</dbReference>
<dbReference type="InterPro" id="IPR040839">
    <property type="entry name" value="MG4"/>
</dbReference>
<dbReference type="PROSITE" id="PS50189">
    <property type="entry name" value="NTR"/>
    <property type="match status" value="1"/>
</dbReference>
<organism evidence="6">
    <name type="scientific">Xenopus tropicalis</name>
    <name type="common">Western clawed frog</name>
    <name type="synonym">Silurana tropicalis</name>
    <dbReference type="NCBI Taxonomy" id="8364"/>
    <lineage>
        <taxon>Eukaryota</taxon>
        <taxon>Metazoa</taxon>
        <taxon>Chordata</taxon>
        <taxon>Craniata</taxon>
        <taxon>Vertebrata</taxon>
        <taxon>Euteleostomi</taxon>
        <taxon>Amphibia</taxon>
        <taxon>Batrachia</taxon>
        <taxon>Anura</taxon>
        <taxon>Pipoidea</taxon>
        <taxon>Pipidae</taxon>
        <taxon>Xenopodinae</taxon>
        <taxon>Xenopus</taxon>
        <taxon>Silurana</taxon>
    </lineage>
</organism>
<dbReference type="InterPro" id="IPR008993">
    <property type="entry name" value="TIMP-like_OB-fold"/>
</dbReference>
<evidence type="ECO:0000256" key="4">
    <source>
        <dbReference type="SAM" id="SignalP"/>
    </source>
</evidence>
<evidence type="ECO:0000256" key="1">
    <source>
        <dbReference type="ARBA" id="ARBA00004613"/>
    </source>
</evidence>
<dbReference type="Xenbase" id="XB-GENE-486371">
    <property type="gene designation" value="c5"/>
</dbReference>
<dbReference type="InterPro" id="IPR011625">
    <property type="entry name" value="A2M_N_BRD"/>
</dbReference>